<dbReference type="EMBL" id="JAJSOW010000102">
    <property type="protein sequence ID" value="KAI9178644.1"/>
    <property type="molecule type" value="Genomic_DNA"/>
</dbReference>
<dbReference type="InterPro" id="IPR044836">
    <property type="entry name" value="TOL_plant"/>
</dbReference>
<gene>
    <name evidence="2" type="ORF">LWI28_029097</name>
</gene>
<dbReference type="Proteomes" id="UP001064489">
    <property type="component" value="Chromosome 5"/>
</dbReference>
<comment type="caution">
    <text evidence="2">The sequence shown here is derived from an EMBL/GenBank/DDBJ whole genome shotgun (WGS) entry which is preliminary data.</text>
</comment>
<evidence type="ECO:0000313" key="3">
    <source>
        <dbReference type="Proteomes" id="UP001064489"/>
    </source>
</evidence>
<comment type="similarity">
    <text evidence="1">Belongs to the TOM1 family.</text>
</comment>
<sequence>MKVMDGTRSSLPPRRGDRHWFAKCEVNIAKKLLGRLPQRSYEYLFKRNSRERLLNQHSRLTHDLEAQLPCQREDIDSIRNLARSFWRTQSKISTILCCIPGVVALGGKAAESSAEAEFPTLSLTEIQNARGIMDVLVEMLSAINPSNKEKFKGVEGLLKCHDTTKITLNSRLWRVKE</sequence>
<dbReference type="SUPFAM" id="SSF89009">
    <property type="entry name" value="GAT-like domain"/>
    <property type="match status" value="1"/>
</dbReference>
<dbReference type="AlphaFoldDB" id="A0AAD5NSL3"/>
<evidence type="ECO:0000256" key="1">
    <source>
        <dbReference type="ARBA" id="ARBA00007708"/>
    </source>
</evidence>
<organism evidence="2 3">
    <name type="scientific">Acer negundo</name>
    <name type="common">Box elder</name>
    <dbReference type="NCBI Taxonomy" id="4023"/>
    <lineage>
        <taxon>Eukaryota</taxon>
        <taxon>Viridiplantae</taxon>
        <taxon>Streptophyta</taxon>
        <taxon>Embryophyta</taxon>
        <taxon>Tracheophyta</taxon>
        <taxon>Spermatophyta</taxon>
        <taxon>Magnoliopsida</taxon>
        <taxon>eudicotyledons</taxon>
        <taxon>Gunneridae</taxon>
        <taxon>Pentapetalae</taxon>
        <taxon>rosids</taxon>
        <taxon>malvids</taxon>
        <taxon>Sapindales</taxon>
        <taxon>Sapindaceae</taxon>
        <taxon>Hippocastanoideae</taxon>
        <taxon>Acereae</taxon>
        <taxon>Acer</taxon>
    </lineage>
</organism>
<name>A0AAD5NSL3_ACENE</name>
<keyword evidence="3" id="KW-1185">Reference proteome</keyword>
<reference evidence="2" key="1">
    <citation type="journal article" date="2022" name="Plant J.">
        <title>Strategies of tolerance reflected in two North American maple genomes.</title>
        <authorList>
            <person name="McEvoy S.L."/>
            <person name="Sezen U.U."/>
            <person name="Trouern-Trend A."/>
            <person name="McMahon S.M."/>
            <person name="Schaberg P.G."/>
            <person name="Yang J."/>
            <person name="Wegrzyn J.L."/>
            <person name="Swenson N.G."/>
        </authorList>
    </citation>
    <scope>NUCLEOTIDE SEQUENCE</scope>
    <source>
        <strain evidence="2">91603</strain>
    </source>
</reference>
<dbReference type="GO" id="GO:0043328">
    <property type="term" value="P:protein transport to vacuole involved in ubiquitin-dependent protein catabolic process via the multivesicular body sorting pathway"/>
    <property type="evidence" value="ECO:0007669"/>
    <property type="project" value="InterPro"/>
</dbReference>
<accession>A0AAD5NSL3</accession>
<evidence type="ECO:0000313" key="2">
    <source>
        <dbReference type="EMBL" id="KAI9178644.1"/>
    </source>
</evidence>
<proteinExistence type="inferred from homology"/>
<protein>
    <submittedName>
        <fullName evidence="2">Uncharacterized protein</fullName>
    </submittedName>
</protein>
<dbReference type="PANTHER" id="PTHR45898">
    <property type="entry name" value="TOM1-LIKE PROTEIN"/>
    <property type="match status" value="1"/>
</dbReference>
<dbReference type="GO" id="GO:0043130">
    <property type="term" value="F:ubiquitin binding"/>
    <property type="evidence" value="ECO:0007669"/>
    <property type="project" value="InterPro"/>
</dbReference>
<dbReference type="PANTHER" id="PTHR45898:SF4">
    <property type="entry name" value="TARGET OF MYB PROTEIN 1"/>
    <property type="match status" value="1"/>
</dbReference>
<reference evidence="2" key="2">
    <citation type="submission" date="2023-02" db="EMBL/GenBank/DDBJ databases">
        <authorList>
            <person name="Swenson N.G."/>
            <person name="Wegrzyn J.L."/>
            <person name="Mcevoy S.L."/>
        </authorList>
    </citation>
    <scope>NUCLEOTIDE SEQUENCE</scope>
    <source>
        <strain evidence="2">91603</strain>
        <tissue evidence="2">Leaf</tissue>
    </source>
</reference>
<dbReference type="GO" id="GO:0035091">
    <property type="term" value="F:phosphatidylinositol binding"/>
    <property type="evidence" value="ECO:0007669"/>
    <property type="project" value="InterPro"/>
</dbReference>